<dbReference type="PANTHER" id="PTHR11138">
    <property type="entry name" value="METHIONYL-TRNA FORMYLTRANSFERASE"/>
    <property type="match status" value="1"/>
</dbReference>
<dbReference type="GO" id="GO:0005739">
    <property type="term" value="C:mitochondrion"/>
    <property type="evidence" value="ECO:0007669"/>
    <property type="project" value="TreeGrafter"/>
</dbReference>
<dbReference type="InterPro" id="IPR002376">
    <property type="entry name" value="Formyl_transf_N"/>
</dbReference>
<proteinExistence type="inferred from homology"/>
<reference evidence="5" key="2">
    <citation type="submission" date="2024-01" db="EMBL/GenBank/DDBJ databases">
        <title>Comparative genomics of Cryptococcus and Kwoniella reveals pathogenesis evolution and contrasting modes of karyotype evolution via chromosome fusion or intercentromeric recombination.</title>
        <authorList>
            <person name="Coelho M.A."/>
            <person name="David-Palma M."/>
            <person name="Shea T."/>
            <person name="Bowers K."/>
            <person name="McGinley-Smith S."/>
            <person name="Mohammad A.W."/>
            <person name="Gnirke A."/>
            <person name="Yurkov A.M."/>
            <person name="Nowrousian M."/>
            <person name="Sun S."/>
            <person name="Cuomo C.A."/>
            <person name="Heitman J."/>
        </authorList>
    </citation>
    <scope>NUCLEOTIDE SEQUENCE</scope>
    <source>
        <strain evidence="5">CBS 12478</strain>
    </source>
</reference>
<protein>
    <recommendedName>
        <fullName evidence="2">methionyl-tRNA formyltransferase</fullName>
        <ecNumber evidence="2">2.1.2.9</ecNumber>
    </recommendedName>
</protein>
<keyword evidence="6" id="KW-1185">Reference proteome</keyword>
<dbReference type="GO" id="GO:0004479">
    <property type="term" value="F:methionyl-tRNA formyltransferase activity"/>
    <property type="evidence" value="ECO:0007669"/>
    <property type="project" value="UniProtKB-EC"/>
</dbReference>
<evidence type="ECO:0000256" key="4">
    <source>
        <dbReference type="ARBA" id="ARBA00022917"/>
    </source>
</evidence>
<dbReference type="InterPro" id="IPR041711">
    <property type="entry name" value="Met-tRNA-FMT_N"/>
</dbReference>
<comment type="similarity">
    <text evidence="1">Belongs to the Fmt family.</text>
</comment>
<dbReference type="PANTHER" id="PTHR11138:SF5">
    <property type="entry name" value="METHIONYL-TRNA FORMYLTRANSFERASE, MITOCHONDRIAL"/>
    <property type="match status" value="1"/>
</dbReference>
<keyword evidence="4" id="KW-0648">Protein biosynthesis</keyword>
<evidence type="ECO:0000256" key="2">
    <source>
        <dbReference type="ARBA" id="ARBA00012261"/>
    </source>
</evidence>
<dbReference type="RefSeq" id="XP_031860025.1">
    <property type="nucleotide sequence ID" value="XM_032005778.1"/>
</dbReference>
<reference evidence="5" key="1">
    <citation type="submission" date="2017-08" db="EMBL/GenBank/DDBJ databases">
        <authorList>
            <person name="Cuomo C."/>
            <person name="Billmyre B."/>
            <person name="Heitman J."/>
        </authorList>
    </citation>
    <scope>NUCLEOTIDE SEQUENCE</scope>
    <source>
        <strain evidence="5">CBS 12478</strain>
    </source>
</reference>
<sequence>MLLINNALRGLPYPACRPTSHGWLSRPITRGFGTTRTVRGEPFRILFCGSDEFSVASLKAVHQAKDLWSSIDVVVPAEKEIGRGGKHVHKQQDKYTPALRLYAEMNDLPTHSVPTTGIKTFTPPEKFNTPSSSHILLTASFGHIIPVKLLNLFPPEHRLNVHPSLLPRWRGAAPVQWTIAEGDEKTGVSVQRLERFGKGIDSGDIVGRVDNVVVPTAATYDTLLPHLANLGGELLVDVLRRLKDGTATFVPQDETQVTLAPKITHDMARVKWSEQSAVGIDHWHRAIHHQYPVWTTVLDVPTQLIDVRPIPSSELPDSLSQEREGLQPGTAILHKSGKVRRLFVYCAKDSWLEVIELQTAGKKVLGVKDWWNGLAKGVRDSGRLQLR</sequence>
<evidence type="ECO:0000256" key="1">
    <source>
        <dbReference type="ARBA" id="ARBA00010699"/>
    </source>
</evidence>
<evidence type="ECO:0000256" key="3">
    <source>
        <dbReference type="ARBA" id="ARBA00022679"/>
    </source>
</evidence>
<organism evidence="5 6">
    <name type="scientific">Kwoniella shandongensis</name>
    <dbReference type="NCBI Taxonomy" id="1734106"/>
    <lineage>
        <taxon>Eukaryota</taxon>
        <taxon>Fungi</taxon>
        <taxon>Dikarya</taxon>
        <taxon>Basidiomycota</taxon>
        <taxon>Agaricomycotina</taxon>
        <taxon>Tremellomycetes</taxon>
        <taxon>Tremellales</taxon>
        <taxon>Cryptococcaceae</taxon>
        <taxon>Kwoniella</taxon>
    </lineage>
</organism>
<keyword evidence="3" id="KW-0808">Transferase</keyword>
<dbReference type="EMBL" id="CP144056">
    <property type="protein sequence ID" value="WWD19007.1"/>
    <property type="molecule type" value="Genomic_DNA"/>
</dbReference>
<dbReference type="SUPFAM" id="SSF53328">
    <property type="entry name" value="Formyltransferase"/>
    <property type="match status" value="1"/>
</dbReference>
<dbReference type="InterPro" id="IPR005793">
    <property type="entry name" value="Formyl_trans_C"/>
</dbReference>
<accession>A0A5M6BW59</accession>
<dbReference type="GeneID" id="43589930"/>
<dbReference type="SUPFAM" id="SSF50486">
    <property type="entry name" value="FMT C-terminal domain-like"/>
    <property type="match status" value="1"/>
</dbReference>
<evidence type="ECO:0000313" key="5">
    <source>
        <dbReference type="EMBL" id="WWD19007.1"/>
    </source>
</evidence>
<dbReference type="KEGG" id="ksn:43589930"/>
<dbReference type="InterPro" id="IPR011034">
    <property type="entry name" value="Formyl_transferase-like_C_sf"/>
</dbReference>
<gene>
    <name evidence="5" type="ORF">CI109_103464</name>
</gene>
<dbReference type="Gene3D" id="3.40.50.12230">
    <property type="match status" value="1"/>
</dbReference>
<dbReference type="Proteomes" id="UP000322225">
    <property type="component" value="Chromosome 6"/>
</dbReference>
<dbReference type="OrthoDB" id="10268103at2759"/>
<dbReference type="AlphaFoldDB" id="A0A5M6BW59"/>
<dbReference type="InterPro" id="IPR036477">
    <property type="entry name" value="Formyl_transf_N_sf"/>
</dbReference>
<name>A0A5M6BW59_9TREE</name>
<dbReference type="Pfam" id="PF02911">
    <property type="entry name" value="Formyl_trans_C"/>
    <property type="match status" value="1"/>
</dbReference>
<dbReference type="Pfam" id="PF00551">
    <property type="entry name" value="Formyl_trans_N"/>
    <property type="match status" value="1"/>
</dbReference>
<evidence type="ECO:0000313" key="6">
    <source>
        <dbReference type="Proteomes" id="UP000322225"/>
    </source>
</evidence>
<dbReference type="EC" id="2.1.2.9" evidence="2"/>
<dbReference type="CDD" id="cd08646">
    <property type="entry name" value="FMT_core_Met-tRNA-FMT_N"/>
    <property type="match status" value="1"/>
</dbReference>